<dbReference type="GO" id="GO:0005840">
    <property type="term" value="C:ribosome"/>
    <property type="evidence" value="ECO:0007669"/>
    <property type="project" value="UniProtKB-KW"/>
</dbReference>
<protein>
    <recommendedName>
        <fullName evidence="6">Ribosomal protein L11 methyltransferase</fullName>
        <shortName evidence="6">L11 Mtase</shortName>
        <ecNumber evidence="6">2.1.1.-</ecNumber>
    </recommendedName>
</protein>
<evidence type="ECO:0000256" key="7">
    <source>
        <dbReference type="SAM" id="Coils"/>
    </source>
</evidence>
<dbReference type="eggNOG" id="COG2264">
    <property type="taxonomic scope" value="Bacteria"/>
</dbReference>
<evidence type="ECO:0000256" key="5">
    <source>
        <dbReference type="ARBA" id="ARBA00022691"/>
    </source>
</evidence>
<dbReference type="SUPFAM" id="SSF53335">
    <property type="entry name" value="S-adenosyl-L-methionine-dependent methyltransferases"/>
    <property type="match status" value="1"/>
</dbReference>
<dbReference type="Pfam" id="PF06325">
    <property type="entry name" value="PrmA"/>
    <property type="match status" value="1"/>
</dbReference>
<dbReference type="InterPro" id="IPR004498">
    <property type="entry name" value="Ribosomal_PrmA_MeTrfase"/>
</dbReference>
<keyword evidence="5 6" id="KW-0949">S-adenosyl-L-methionine</keyword>
<comment type="similarity">
    <text evidence="1 6">Belongs to the methyltransferase superfamily. PrmA family.</text>
</comment>
<evidence type="ECO:0000256" key="3">
    <source>
        <dbReference type="ARBA" id="ARBA00022603"/>
    </source>
</evidence>
<dbReference type="PATRIC" id="fig|1246626.3.peg.1455"/>
<dbReference type="GO" id="GO:0005737">
    <property type="term" value="C:cytoplasm"/>
    <property type="evidence" value="ECO:0007669"/>
    <property type="project" value="UniProtKB-SubCell"/>
</dbReference>
<dbReference type="CDD" id="cd02440">
    <property type="entry name" value="AdoMet_MTases"/>
    <property type="match status" value="1"/>
</dbReference>
<evidence type="ECO:0000313" key="8">
    <source>
        <dbReference type="EMBL" id="AIC94048.1"/>
    </source>
</evidence>
<reference evidence="8 9" key="1">
    <citation type="journal article" date="2014" name="Gene">
        <title>A comparative genomic analysis of the alkalitolerant soil bacterium Bacillus lehensis G1.</title>
        <authorList>
            <person name="Noor Y.M."/>
            <person name="Samsulrizal N.H."/>
            <person name="Jema'on N.A."/>
            <person name="Low K.O."/>
            <person name="Ramli A.N."/>
            <person name="Alias N.I."/>
            <person name="Damis S.I."/>
            <person name="Fuzi S.F."/>
            <person name="Isa M.N."/>
            <person name="Murad A.M."/>
            <person name="Raih M.F."/>
            <person name="Bakar F.D."/>
            <person name="Najimudin N."/>
            <person name="Mahadi N.M."/>
            <person name="Illias R.M."/>
        </authorList>
    </citation>
    <scope>NUCLEOTIDE SEQUENCE [LARGE SCALE GENOMIC DNA]</scope>
    <source>
        <strain evidence="8 9">G1</strain>
    </source>
</reference>
<name>A0A060M0I2_9BACI</name>
<gene>
    <name evidence="6" type="primary">prmA</name>
    <name evidence="8" type="ORF">BleG1_1465</name>
</gene>
<keyword evidence="8" id="KW-0687">Ribonucleoprotein</keyword>
<dbReference type="InterPro" id="IPR050078">
    <property type="entry name" value="Ribosomal_L11_MeTrfase_PrmA"/>
</dbReference>
<dbReference type="Gene3D" id="3.40.50.150">
    <property type="entry name" value="Vaccinia Virus protein VP39"/>
    <property type="match status" value="1"/>
</dbReference>
<feature type="binding site" evidence="6">
    <location>
        <position position="182"/>
    </location>
    <ligand>
        <name>S-adenosyl-L-methionine</name>
        <dbReference type="ChEBI" id="CHEBI:59789"/>
    </ligand>
</feature>
<comment type="subcellular location">
    <subcellularLocation>
        <location evidence="6">Cytoplasm</location>
    </subcellularLocation>
</comment>
<dbReference type="PIRSF" id="PIRSF000401">
    <property type="entry name" value="RPL11_MTase"/>
    <property type="match status" value="1"/>
</dbReference>
<proteinExistence type="inferred from homology"/>
<dbReference type="Proteomes" id="UP000027142">
    <property type="component" value="Chromosome"/>
</dbReference>
<dbReference type="EC" id="2.1.1.-" evidence="6"/>
<sequence>MKWAEFRVHTTQEAVEPVSNILHEEGAAGVAIEDPKDLVTEWSVKFGEVYELSPDDYPTEGVMVKAYFPMNDAFERTIAEVKDRIKGLVAFDIPIAPGTTGYVEVNDDDWANAWKKYYHPVKVTDQIVIVPTWEDYHKKDHELIIELDPGMAFGTGTHPTTVLSLQALEESVKKGDAVIDVGTGSGVLALAAWKLGAERIHAYDLDDVAVTSARENFKLNDAENKIQIAQNNLLNGIEANSAHVVVANILAEVIVTFTDDAYRVVKPGGTFITSGIIERKEQLVKDKIEASGFTITAVQRQEGWVSIIAKKVNE</sequence>
<dbReference type="EMBL" id="CP003923">
    <property type="protein sequence ID" value="AIC94048.1"/>
    <property type="molecule type" value="Genomic_DNA"/>
</dbReference>
<keyword evidence="9" id="KW-1185">Reference proteome</keyword>
<dbReference type="HOGENOM" id="CLU_049382_0_1_9"/>
<dbReference type="HAMAP" id="MF_00735">
    <property type="entry name" value="Methyltr_PrmA"/>
    <property type="match status" value="1"/>
</dbReference>
<evidence type="ECO:0000313" key="9">
    <source>
        <dbReference type="Proteomes" id="UP000027142"/>
    </source>
</evidence>
<dbReference type="NCBIfam" id="TIGR00406">
    <property type="entry name" value="prmA"/>
    <property type="match status" value="1"/>
</dbReference>
<accession>A0A060M0I2</accession>
<feature type="binding site" evidence="6">
    <location>
        <position position="204"/>
    </location>
    <ligand>
        <name>S-adenosyl-L-methionine</name>
        <dbReference type="ChEBI" id="CHEBI:59789"/>
    </ligand>
</feature>
<keyword evidence="7" id="KW-0175">Coiled coil</keyword>
<keyword evidence="8" id="KW-0689">Ribosomal protein</keyword>
<evidence type="ECO:0000256" key="6">
    <source>
        <dbReference type="HAMAP-Rule" id="MF_00735"/>
    </source>
</evidence>
<feature type="coiled-coil region" evidence="7">
    <location>
        <begin position="212"/>
        <end position="239"/>
    </location>
</feature>
<keyword evidence="2 6" id="KW-0963">Cytoplasm</keyword>
<dbReference type="InterPro" id="IPR029063">
    <property type="entry name" value="SAM-dependent_MTases_sf"/>
</dbReference>
<dbReference type="PANTHER" id="PTHR43648">
    <property type="entry name" value="ELECTRON TRANSFER FLAVOPROTEIN BETA SUBUNIT LYSINE METHYLTRANSFERASE"/>
    <property type="match status" value="1"/>
</dbReference>
<keyword evidence="4 6" id="KW-0808">Transferase</keyword>
<dbReference type="GO" id="GO:0032259">
    <property type="term" value="P:methylation"/>
    <property type="evidence" value="ECO:0007669"/>
    <property type="project" value="UniProtKB-KW"/>
</dbReference>
<dbReference type="KEGG" id="ble:BleG1_1465"/>
<dbReference type="PANTHER" id="PTHR43648:SF1">
    <property type="entry name" value="ELECTRON TRANSFER FLAVOPROTEIN BETA SUBUNIT LYSINE METHYLTRANSFERASE"/>
    <property type="match status" value="1"/>
</dbReference>
<dbReference type="RefSeq" id="WP_038478877.1">
    <property type="nucleotide sequence ID" value="NZ_CP003923.1"/>
</dbReference>
<evidence type="ECO:0000256" key="4">
    <source>
        <dbReference type="ARBA" id="ARBA00022679"/>
    </source>
</evidence>
<feature type="binding site" evidence="6">
    <location>
        <position position="161"/>
    </location>
    <ligand>
        <name>S-adenosyl-L-methionine</name>
        <dbReference type="ChEBI" id="CHEBI:59789"/>
    </ligand>
</feature>
<dbReference type="GO" id="GO:0016279">
    <property type="term" value="F:protein-lysine N-methyltransferase activity"/>
    <property type="evidence" value="ECO:0007669"/>
    <property type="project" value="RHEA"/>
</dbReference>
<dbReference type="OrthoDB" id="9785995at2"/>
<comment type="catalytic activity">
    <reaction evidence="6">
        <text>L-lysyl-[protein] + 3 S-adenosyl-L-methionine = N(6),N(6),N(6)-trimethyl-L-lysyl-[protein] + 3 S-adenosyl-L-homocysteine + 3 H(+)</text>
        <dbReference type="Rhea" id="RHEA:54192"/>
        <dbReference type="Rhea" id="RHEA-COMP:9752"/>
        <dbReference type="Rhea" id="RHEA-COMP:13826"/>
        <dbReference type="ChEBI" id="CHEBI:15378"/>
        <dbReference type="ChEBI" id="CHEBI:29969"/>
        <dbReference type="ChEBI" id="CHEBI:57856"/>
        <dbReference type="ChEBI" id="CHEBI:59789"/>
        <dbReference type="ChEBI" id="CHEBI:61961"/>
    </reaction>
</comment>
<evidence type="ECO:0000256" key="1">
    <source>
        <dbReference type="ARBA" id="ARBA00009741"/>
    </source>
</evidence>
<dbReference type="AlphaFoldDB" id="A0A060M0I2"/>
<comment type="function">
    <text evidence="6">Methylates ribosomal protein L11.</text>
</comment>
<keyword evidence="3 6" id="KW-0489">Methyltransferase</keyword>
<dbReference type="STRING" id="1246626.BleG1_1465"/>
<feature type="binding site" evidence="6">
    <location>
        <position position="248"/>
    </location>
    <ligand>
        <name>S-adenosyl-L-methionine</name>
        <dbReference type="ChEBI" id="CHEBI:59789"/>
    </ligand>
</feature>
<evidence type="ECO:0000256" key="2">
    <source>
        <dbReference type="ARBA" id="ARBA00022490"/>
    </source>
</evidence>
<organism evidence="8 9">
    <name type="scientific">Shouchella lehensis G1</name>
    <dbReference type="NCBI Taxonomy" id="1246626"/>
    <lineage>
        <taxon>Bacteria</taxon>
        <taxon>Bacillati</taxon>
        <taxon>Bacillota</taxon>
        <taxon>Bacilli</taxon>
        <taxon>Bacillales</taxon>
        <taxon>Bacillaceae</taxon>
        <taxon>Shouchella</taxon>
    </lineage>
</organism>